<comment type="caution">
    <text evidence="1">The sequence shown here is derived from an EMBL/GenBank/DDBJ whole genome shotgun (WGS) entry which is preliminary data.</text>
</comment>
<keyword evidence="2" id="KW-1185">Reference proteome</keyword>
<dbReference type="Proteomes" id="UP001065298">
    <property type="component" value="Chromosome 15"/>
</dbReference>
<reference evidence="1" key="1">
    <citation type="submission" date="2022-06" db="EMBL/GenBank/DDBJ databases">
        <title>Fusarium solani species complex genomes reveal bases of compartmentalisation and animal pathogenesis.</title>
        <authorList>
            <person name="Tsai I.J."/>
        </authorList>
    </citation>
    <scope>NUCLEOTIDE SEQUENCE</scope>
    <source>
        <strain evidence="1">Fu6.1</strain>
    </source>
</reference>
<organism evidence="1 2">
    <name type="scientific">Fusarium keratoplasticum</name>
    <dbReference type="NCBI Taxonomy" id="1328300"/>
    <lineage>
        <taxon>Eukaryota</taxon>
        <taxon>Fungi</taxon>
        <taxon>Dikarya</taxon>
        <taxon>Ascomycota</taxon>
        <taxon>Pezizomycotina</taxon>
        <taxon>Sordariomycetes</taxon>
        <taxon>Hypocreomycetidae</taxon>
        <taxon>Hypocreales</taxon>
        <taxon>Nectriaceae</taxon>
        <taxon>Fusarium</taxon>
        <taxon>Fusarium solani species complex</taxon>
    </lineage>
</organism>
<name>A0ACC0QBY8_9HYPO</name>
<accession>A0ACC0QBY8</accession>
<sequence>MASLKGKVAIVTGGTRGIGRGIATELARRGASVLITYNAASSATLADEFIAQVRTFGGEAAAVQADCRSLTAPTLIVDTARKAFDNNDGIDIIINNAGISEEYYLEEIGYDHFDKVMQTNVRFPIFLVKECLPYLRKGGRIVNMSSVCGREAWKMHTVYGASKACLENITKTWALELGHKYNVTVNCVNPGPVGTEMWHAMPPESMEECQQYVNQTPAAPRVGAVEDIAQIVAFLCEDAARWITGSTTCANGGAVMV</sequence>
<proteinExistence type="predicted"/>
<evidence type="ECO:0000313" key="1">
    <source>
        <dbReference type="EMBL" id="KAI8648224.1"/>
    </source>
</evidence>
<evidence type="ECO:0000313" key="2">
    <source>
        <dbReference type="Proteomes" id="UP001065298"/>
    </source>
</evidence>
<gene>
    <name evidence="1" type="ORF">NCS57_01490300</name>
</gene>
<dbReference type="EMBL" id="CM046517">
    <property type="protein sequence ID" value="KAI8648224.1"/>
    <property type="molecule type" value="Genomic_DNA"/>
</dbReference>
<protein>
    <submittedName>
        <fullName evidence="1">Uncharacterized protein</fullName>
    </submittedName>
</protein>